<organism evidence="4 5">
    <name type="scientific">Helianthus annuus</name>
    <name type="common">Common sunflower</name>
    <dbReference type="NCBI Taxonomy" id="4232"/>
    <lineage>
        <taxon>Eukaryota</taxon>
        <taxon>Viridiplantae</taxon>
        <taxon>Streptophyta</taxon>
        <taxon>Embryophyta</taxon>
        <taxon>Tracheophyta</taxon>
        <taxon>Spermatophyta</taxon>
        <taxon>Magnoliopsida</taxon>
        <taxon>eudicotyledons</taxon>
        <taxon>Gunneridae</taxon>
        <taxon>Pentapetalae</taxon>
        <taxon>asterids</taxon>
        <taxon>campanulids</taxon>
        <taxon>Asterales</taxon>
        <taxon>Asteraceae</taxon>
        <taxon>Asteroideae</taxon>
        <taxon>Heliantheae alliance</taxon>
        <taxon>Heliantheae</taxon>
        <taxon>Helianthus</taxon>
    </lineage>
</organism>
<evidence type="ECO:0000313" key="5">
    <source>
        <dbReference type="Proteomes" id="UP000215914"/>
    </source>
</evidence>
<proteinExistence type="predicted"/>
<keyword evidence="1" id="KW-0378">Hydrolase</keyword>
<dbReference type="Gramene" id="mRNA:HanXRQr2_Chr01g0016851">
    <property type="protein sequence ID" value="mRNA:HanXRQr2_Chr01g0016851"/>
    <property type="gene ID" value="HanXRQr2_Chr01g0016851"/>
</dbReference>
<keyword evidence="2" id="KW-0119">Carbohydrate metabolism</keyword>
<comment type="caution">
    <text evidence="4">The sequence shown here is derived from an EMBL/GenBank/DDBJ whole genome shotgun (WGS) entry which is preliminary data.</text>
</comment>
<sequence>MEREESLTEMMSAETGTYRWMAPKIMLVSQWQILVNSAMAACIKMGRIELARSFAENRLYADHWLEYYATRSCKLIGKQSRLYRT</sequence>
<keyword evidence="5" id="KW-1185">Reference proteome</keyword>
<dbReference type="Pfam" id="PF12899">
    <property type="entry name" value="Glyco_hydro_100"/>
    <property type="match status" value="1"/>
</dbReference>
<reference evidence="4" key="1">
    <citation type="journal article" date="2017" name="Nature">
        <title>The sunflower genome provides insights into oil metabolism, flowering and Asterid evolution.</title>
        <authorList>
            <person name="Badouin H."/>
            <person name="Gouzy J."/>
            <person name="Grassa C.J."/>
            <person name="Murat F."/>
            <person name="Staton S.E."/>
            <person name="Cottret L."/>
            <person name="Lelandais-Briere C."/>
            <person name="Owens G.L."/>
            <person name="Carrere S."/>
            <person name="Mayjonade B."/>
            <person name="Legrand L."/>
            <person name="Gill N."/>
            <person name="Kane N.C."/>
            <person name="Bowers J.E."/>
            <person name="Hubner S."/>
            <person name="Bellec A."/>
            <person name="Berard A."/>
            <person name="Berges H."/>
            <person name="Blanchet N."/>
            <person name="Boniface M.C."/>
            <person name="Brunel D."/>
            <person name="Catrice O."/>
            <person name="Chaidir N."/>
            <person name="Claudel C."/>
            <person name="Donnadieu C."/>
            <person name="Faraut T."/>
            <person name="Fievet G."/>
            <person name="Helmstetter N."/>
            <person name="King M."/>
            <person name="Knapp S.J."/>
            <person name="Lai Z."/>
            <person name="Le Paslier M.C."/>
            <person name="Lippi Y."/>
            <person name="Lorenzon L."/>
            <person name="Mandel J.R."/>
            <person name="Marage G."/>
            <person name="Marchand G."/>
            <person name="Marquand E."/>
            <person name="Bret-Mestries E."/>
            <person name="Morien E."/>
            <person name="Nambeesan S."/>
            <person name="Nguyen T."/>
            <person name="Pegot-Espagnet P."/>
            <person name="Pouilly N."/>
            <person name="Raftis F."/>
            <person name="Sallet E."/>
            <person name="Schiex T."/>
            <person name="Thomas J."/>
            <person name="Vandecasteele C."/>
            <person name="Vares D."/>
            <person name="Vear F."/>
            <person name="Vautrin S."/>
            <person name="Crespi M."/>
            <person name="Mangin B."/>
            <person name="Burke J.M."/>
            <person name="Salse J."/>
            <person name="Munos S."/>
            <person name="Vincourt P."/>
            <person name="Rieseberg L.H."/>
            <person name="Langlade N.B."/>
        </authorList>
    </citation>
    <scope>NUCLEOTIDE SEQUENCE</scope>
    <source>
        <tissue evidence="4">Leaves</tissue>
    </source>
</reference>
<accession>A0A9K3JTZ4</accession>
<dbReference type="AlphaFoldDB" id="A0A9K3JTZ4"/>
<dbReference type="EMBL" id="MNCJ02000316">
    <property type="protein sequence ID" value="KAF5821681.1"/>
    <property type="molecule type" value="Genomic_DNA"/>
</dbReference>
<reference evidence="4" key="2">
    <citation type="submission" date="2020-06" db="EMBL/GenBank/DDBJ databases">
        <title>Helianthus annuus Genome sequencing and assembly Release 2.</title>
        <authorList>
            <person name="Gouzy J."/>
            <person name="Langlade N."/>
            <person name="Munos S."/>
        </authorList>
    </citation>
    <scope>NUCLEOTIDE SEQUENCE</scope>
    <source>
        <tissue evidence="4">Leaves</tissue>
    </source>
</reference>
<name>A0A9K3JTZ4_HELAN</name>
<evidence type="ECO:0000313" key="4">
    <source>
        <dbReference type="EMBL" id="KAF5821681.1"/>
    </source>
</evidence>
<evidence type="ECO:0000256" key="2">
    <source>
        <dbReference type="ARBA" id="ARBA00023277"/>
    </source>
</evidence>
<keyword evidence="3" id="KW-0326">Glycosidase</keyword>
<dbReference type="InterPro" id="IPR024746">
    <property type="entry name" value="Glyco_hydro_100"/>
</dbReference>
<dbReference type="Proteomes" id="UP000215914">
    <property type="component" value="Unassembled WGS sequence"/>
</dbReference>
<dbReference type="GO" id="GO:0033926">
    <property type="term" value="F:endo-alpha-N-acetylgalactosaminidase activity"/>
    <property type="evidence" value="ECO:0007669"/>
    <property type="project" value="InterPro"/>
</dbReference>
<evidence type="ECO:0000256" key="1">
    <source>
        <dbReference type="ARBA" id="ARBA00022801"/>
    </source>
</evidence>
<gene>
    <name evidence="4" type="ORF">HanXRQr2_Chr01g0016851</name>
</gene>
<protein>
    <submittedName>
        <fullName evidence="4">Uncharacterized protein</fullName>
    </submittedName>
</protein>
<evidence type="ECO:0000256" key="3">
    <source>
        <dbReference type="ARBA" id="ARBA00023295"/>
    </source>
</evidence>